<dbReference type="SMART" id="SM00342">
    <property type="entry name" value="HTH_ARAC"/>
    <property type="match status" value="1"/>
</dbReference>
<proteinExistence type="predicted"/>
<dbReference type="PROSITE" id="PS01124">
    <property type="entry name" value="HTH_ARAC_FAMILY_2"/>
    <property type="match status" value="1"/>
</dbReference>
<keyword evidence="3" id="KW-0804">Transcription</keyword>
<dbReference type="eggNOG" id="COG2207">
    <property type="taxonomic scope" value="Bacteria"/>
</dbReference>
<name>A0A061JL88_STUST</name>
<sequence length="337" mass="37983">MTERTTSSSWAQGIVQTLESAGIDCRQLFRELGLDYAALGDADARFAQDDMTRLWQRAVDVSGNPAIGLDMARQARPAALNVVGYALMSSRNLKEGFARLVRYQRIIAEGADLDFQPCEQGYRLSLTIHGDRLPPARQSAEGSLAGCLAFCRWLTGTAVQPLEVSFQGAPPDDLRPYRQLFQAPLRFAASRYALLFRREDVETALPTANEALAQLHDRFAGEYLSRFADSRVMHRARQTLCRMLPQGEPRRETVAQALLLSERTLQRRLQEEGSSFQQLLDDTRRDLAVQYLSQPDLAPLEIAYLLGFADPSNFYRAFKRWFGLTPGEYRLAARVRS</sequence>
<dbReference type="GO" id="GO:0005829">
    <property type="term" value="C:cytosol"/>
    <property type="evidence" value="ECO:0007669"/>
    <property type="project" value="TreeGrafter"/>
</dbReference>
<dbReference type="PRINTS" id="PR00032">
    <property type="entry name" value="HTHARAC"/>
</dbReference>
<comment type="caution">
    <text evidence="5">The sequence shown here is derived from an EMBL/GenBank/DDBJ whole genome shotgun (WGS) entry which is preliminary data.</text>
</comment>
<dbReference type="InterPro" id="IPR018060">
    <property type="entry name" value="HTH_AraC"/>
</dbReference>
<dbReference type="RefSeq" id="WP_003294277.1">
    <property type="nucleotide sequence ID" value="NZ_KK020675.1"/>
</dbReference>
<dbReference type="InterPro" id="IPR020449">
    <property type="entry name" value="Tscrpt_reg_AraC-type_HTH"/>
</dbReference>
<evidence type="ECO:0000256" key="3">
    <source>
        <dbReference type="ARBA" id="ARBA00023163"/>
    </source>
</evidence>
<organism evidence="5 6">
    <name type="scientific">Stutzerimonas stutzeri KOS6</name>
    <dbReference type="NCBI Taxonomy" id="1218352"/>
    <lineage>
        <taxon>Bacteria</taxon>
        <taxon>Pseudomonadati</taxon>
        <taxon>Pseudomonadota</taxon>
        <taxon>Gammaproteobacteria</taxon>
        <taxon>Pseudomonadales</taxon>
        <taxon>Pseudomonadaceae</taxon>
        <taxon>Stutzerimonas</taxon>
    </lineage>
</organism>
<dbReference type="PANTHER" id="PTHR47894">
    <property type="entry name" value="HTH-TYPE TRANSCRIPTIONAL REGULATOR GADX"/>
    <property type="match status" value="1"/>
</dbReference>
<dbReference type="Gene3D" id="1.10.10.60">
    <property type="entry name" value="Homeodomain-like"/>
    <property type="match status" value="1"/>
</dbReference>
<keyword evidence="2" id="KW-0238">DNA-binding</keyword>
<dbReference type="GO" id="GO:0000976">
    <property type="term" value="F:transcription cis-regulatory region binding"/>
    <property type="evidence" value="ECO:0007669"/>
    <property type="project" value="TreeGrafter"/>
</dbReference>
<evidence type="ECO:0000313" key="6">
    <source>
        <dbReference type="Proteomes" id="UP000026923"/>
    </source>
</evidence>
<dbReference type="Proteomes" id="UP000026923">
    <property type="component" value="Unassembled WGS sequence"/>
</dbReference>
<evidence type="ECO:0000256" key="2">
    <source>
        <dbReference type="ARBA" id="ARBA00023125"/>
    </source>
</evidence>
<dbReference type="SUPFAM" id="SSF46689">
    <property type="entry name" value="Homeodomain-like"/>
    <property type="match status" value="1"/>
</dbReference>
<protein>
    <submittedName>
        <fullName evidence="5">AraC family transcriptional regulator</fullName>
    </submittedName>
</protein>
<dbReference type="InterPro" id="IPR032687">
    <property type="entry name" value="AraC-type_N"/>
</dbReference>
<dbReference type="OrthoDB" id="5582699at2"/>
<evidence type="ECO:0000313" key="5">
    <source>
        <dbReference type="EMBL" id="EWC40532.1"/>
    </source>
</evidence>
<dbReference type="Pfam" id="PF12625">
    <property type="entry name" value="Arabinose_bd"/>
    <property type="match status" value="1"/>
</dbReference>
<evidence type="ECO:0000259" key="4">
    <source>
        <dbReference type="PROSITE" id="PS01124"/>
    </source>
</evidence>
<dbReference type="HOGENOM" id="CLU_047522_1_1_6"/>
<gene>
    <name evidence="5" type="ORF">B597_014615</name>
</gene>
<dbReference type="InterPro" id="IPR009057">
    <property type="entry name" value="Homeodomain-like_sf"/>
</dbReference>
<feature type="domain" description="HTH araC/xylS-type" evidence="4">
    <location>
        <begin position="234"/>
        <end position="332"/>
    </location>
</feature>
<evidence type="ECO:0000256" key="1">
    <source>
        <dbReference type="ARBA" id="ARBA00023015"/>
    </source>
</evidence>
<keyword evidence="1" id="KW-0805">Transcription regulation</keyword>
<dbReference type="EMBL" id="AMCZ02000019">
    <property type="protein sequence ID" value="EWC40532.1"/>
    <property type="molecule type" value="Genomic_DNA"/>
</dbReference>
<dbReference type="Pfam" id="PF12833">
    <property type="entry name" value="HTH_18"/>
    <property type="match status" value="1"/>
</dbReference>
<reference evidence="5 6" key="1">
    <citation type="journal article" date="2013" name="Genome Announc.">
        <title>Draft Genome of the Nitrogen-Fixing Bacterium Pseudomonas stutzeri Strain KOS6 Isolated from Industrial Hydrocarbon Sludge.</title>
        <authorList>
            <person name="Grigoryeva T.V."/>
            <person name="Laikov A.V."/>
            <person name="Naumova R.P."/>
            <person name="Manolov A.I."/>
            <person name="Larin A.K."/>
            <person name="Karpova I.Y."/>
            <person name="Semashko T.A."/>
            <person name="Alexeev D.G."/>
            <person name="Kostryukova E.S."/>
            <person name="Muller R."/>
            <person name="Govorun V.M."/>
        </authorList>
    </citation>
    <scope>NUCLEOTIDE SEQUENCE [LARGE SCALE GENOMIC DNA]</scope>
    <source>
        <strain evidence="5 6">KOS6</strain>
    </source>
</reference>
<dbReference type="PANTHER" id="PTHR47894:SF1">
    <property type="entry name" value="HTH-TYPE TRANSCRIPTIONAL REGULATOR VQSM"/>
    <property type="match status" value="1"/>
</dbReference>
<dbReference type="GO" id="GO:0003700">
    <property type="term" value="F:DNA-binding transcription factor activity"/>
    <property type="evidence" value="ECO:0007669"/>
    <property type="project" value="InterPro"/>
</dbReference>
<dbReference type="AlphaFoldDB" id="A0A061JL88"/>
<accession>A0A061JL88</accession>